<evidence type="ECO:0000259" key="3">
    <source>
        <dbReference type="Pfam" id="PF00350"/>
    </source>
</evidence>
<dbReference type="Proteomes" id="UP001501598">
    <property type="component" value="Unassembled WGS sequence"/>
</dbReference>
<feature type="coiled-coil region" evidence="1">
    <location>
        <begin position="314"/>
        <end position="341"/>
    </location>
</feature>
<name>A0ABP8RN82_9PSEU</name>
<feature type="coiled-coil region" evidence="1">
    <location>
        <begin position="504"/>
        <end position="583"/>
    </location>
</feature>
<keyword evidence="2" id="KW-0472">Membrane</keyword>
<proteinExistence type="predicted"/>
<keyword evidence="2" id="KW-0812">Transmembrane</keyword>
<feature type="transmembrane region" description="Helical" evidence="2">
    <location>
        <begin position="468"/>
        <end position="495"/>
    </location>
</feature>
<keyword evidence="2" id="KW-1133">Transmembrane helix</keyword>
<keyword evidence="5" id="KW-1185">Reference proteome</keyword>
<dbReference type="Gene3D" id="3.40.50.300">
    <property type="entry name" value="P-loop containing nucleotide triphosphate hydrolases"/>
    <property type="match status" value="1"/>
</dbReference>
<comment type="caution">
    <text evidence="4">The sequence shown here is derived from an EMBL/GenBank/DDBJ whole genome shotgun (WGS) entry which is preliminary data.</text>
</comment>
<keyword evidence="1" id="KW-0175">Coiled coil</keyword>
<protein>
    <submittedName>
        <fullName evidence="4">Dynamin family protein</fullName>
    </submittedName>
</protein>
<accession>A0ABP8RN82</accession>
<dbReference type="PANTHER" id="PTHR43681:SF1">
    <property type="entry name" value="SARCALUMENIN"/>
    <property type="match status" value="1"/>
</dbReference>
<organism evidence="4 5">
    <name type="scientific">Pseudonocardia xishanensis</name>
    <dbReference type="NCBI Taxonomy" id="630995"/>
    <lineage>
        <taxon>Bacteria</taxon>
        <taxon>Bacillati</taxon>
        <taxon>Actinomycetota</taxon>
        <taxon>Actinomycetes</taxon>
        <taxon>Pseudonocardiales</taxon>
        <taxon>Pseudonocardiaceae</taxon>
        <taxon>Pseudonocardia</taxon>
    </lineage>
</organism>
<dbReference type="InterPro" id="IPR045063">
    <property type="entry name" value="Dynamin_N"/>
</dbReference>
<dbReference type="Pfam" id="PF00350">
    <property type="entry name" value="Dynamin_N"/>
    <property type="match status" value="1"/>
</dbReference>
<evidence type="ECO:0000256" key="1">
    <source>
        <dbReference type="SAM" id="Coils"/>
    </source>
</evidence>
<sequence length="609" mass="66824">MAGQQEGRLAKAASTLDLTIKGATVYQREDLVRRLNAAKDMLGQPSVLVYVVGEFKQGKSSLINALLTAQVCPVDDDIATAVPTVVKYADEPAATATYVTEQETRVEKIPYEAAAGYAAEGDPRGAEARAKGLHAVQIGIQRRLLQDGLVLVDTPGVGGLGSVHTTVTVGALPQAHAVVFCSDASQELTAAEIKFLKTAQELCPTIIFALTKTDLHVEWRRILQLDLAHLARAGVTVEPIALSSELRLQAARRVDQTMNAESGFPALVAKLTEVVADSEQVTLKAVGNHVHSVVDQLEQTVRARQSALVHPERTAQLTRDIADTRERLERLKARSARWQTLLYDGLADVSSDIDHDLRIRARGVLMDAESAIDEGDPAKNFEEFASWLRQRLAGETMENYAELIRATRDVAGRVAEHFELEESAIVVPLRVEAPVAKVDSLELDTGFAVASKKGATAMAGLQKSYGGLMMFTMLTHIALLAIPLPIGLAAAALMGRSGMKDDRKRQLEQRRQKAKLAVRRYVDEFNIHVGKDSRDVIRRIQRELRDGYTERLDELLRSLSEALKEAERAVQSEQTEQQQMERIEADLKSLAMLRGQADELMTQRRVAAA</sequence>
<dbReference type="EMBL" id="BAABGT010000026">
    <property type="protein sequence ID" value="GAA4542913.1"/>
    <property type="molecule type" value="Genomic_DNA"/>
</dbReference>
<evidence type="ECO:0000313" key="5">
    <source>
        <dbReference type="Proteomes" id="UP001501598"/>
    </source>
</evidence>
<dbReference type="InterPro" id="IPR051943">
    <property type="entry name" value="TRAFAC_Dynamin-like_GTPase"/>
</dbReference>
<dbReference type="SUPFAM" id="SSF52540">
    <property type="entry name" value="P-loop containing nucleoside triphosphate hydrolases"/>
    <property type="match status" value="1"/>
</dbReference>
<gene>
    <name evidence="4" type="ORF">GCM10023175_18930</name>
</gene>
<feature type="domain" description="Dynamin N-terminal" evidence="3">
    <location>
        <begin position="49"/>
        <end position="199"/>
    </location>
</feature>
<dbReference type="RefSeq" id="WP_345414805.1">
    <property type="nucleotide sequence ID" value="NZ_BAABGT010000026.1"/>
</dbReference>
<dbReference type="PANTHER" id="PTHR43681">
    <property type="entry name" value="TRANSMEMBRANE GTPASE FZO"/>
    <property type="match status" value="1"/>
</dbReference>
<reference evidence="5" key="1">
    <citation type="journal article" date="2019" name="Int. J. Syst. Evol. Microbiol.">
        <title>The Global Catalogue of Microorganisms (GCM) 10K type strain sequencing project: providing services to taxonomists for standard genome sequencing and annotation.</title>
        <authorList>
            <consortium name="The Broad Institute Genomics Platform"/>
            <consortium name="The Broad Institute Genome Sequencing Center for Infectious Disease"/>
            <person name="Wu L."/>
            <person name="Ma J."/>
        </authorList>
    </citation>
    <scope>NUCLEOTIDE SEQUENCE [LARGE SCALE GENOMIC DNA]</scope>
    <source>
        <strain evidence="5">JCM 17906</strain>
    </source>
</reference>
<dbReference type="InterPro" id="IPR027417">
    <property type="entry name" value="P-loop_NTPase"/>
</dbReference>
<evidence type="ECO:0000256" key="2">
    <source>
        <dbReference type="SAM" id="Phobius"/>
    </source>
</evidence>
<evidence type="ECO:0000313" key="4">
    <source>
        <dbReference type="EMBL" id="GAA4542913.1"/>
    </source>
</evidence>